<dbReference type="Pfam" id="PF03704">
    <property type="entry name" value="BTAD"/>
    <property type="match status" value="1"/>
</dbReference>
<dbReference type="InterPro" id="IPR011990">
    <property type="entry name" value="TPR-like_helical_dom_sf"/>
</dbReference>
<dbReference type="SUPFAM" id="SSF48452">
    <property type="entry name" value="TPR-like"/>
    <property type="match status" value="1"/>
</dbReference>
<name>A0AAU7UFH9_9DEIO</name>
<dbReference type="EMBL" id="CP158300">
    <property type="protein sequence ID" value="XBV87245.1"/>
    <property type="molecule type" value="Genomic_DNA"/>
</dbReference>
<dbReference type="SMART" id="SM01043">
    <property type="entry name" value="BTAD"/>
    <property type="match status" value="1"/>
</dbReference>
<dbReference type="SUPFAM" id="SSF52540">
    <property type="entry name" value="P-loop containing nucleoside triphosphate hydrolases"/>
    <property type="match status" value="1"/>
</dbReference>
<dbReference type="AlphaFoldDB" id="A0AAU7UFH9"/>
<keyword evidence="2" id="KW-0614">Plasmid</keyword>
<dbReference type="PANTHER" id="PTHR35807">
    <property type="entry name" value="TRANSCRIPTIONAL REGULATOR REDD-RELATED"/>
    <property type="match status" value="1"/>
</dbReference>
<geneLocation type="plasmid" evidence="2">
    <name>pDson02</name>
</geneLocation>
<feature type="domain" description="Bacterial transcriptional activator" evidence="1">
    <location>
        <begin position="95"/>
        <end position="231"/>
    </location>
</feature>
<dbReference type="RefSeq" id="WP_350245395.1">
    <property type="nucleotide sequence ID" value="NZ_CP158300.1"/>
</dbReference>
<gene>
    <name evidence="2" type="ORF">ABOD76_21355</name>
</gene>
<dbReference type="KEGG" id="dsc:ABOD76_21355"/>
<dbReference type="Gene3D" id="1.25.40.10">
    <property type="entry name" value="Tetratricopeptide repeat domain"/>
    <property type="match status" value="1"/>
</dbReference>
<proteinExistence type="predicted"/>
<accession>A0AAU7UFH9</accession>
<evidence type="ECO:0000313" key="2">
    <source>
        <dbReference type="EMBL" id="XBV87245.1"/>
    </source>
</evidence>
<reference evidence="2" key="1">
    <citation type="submission" date="2024-06" db="EMBL/GenBank/DDBJ databases">
        <title>Draft Genome Sequence of Deinococcus sonorensis Type Strain KR-87, a Biofilm Producing Representative of the Genus Deinococcus.</title>
        <authorList>
            <person name="Boren L.S."/>
            <person name="Grosso R.A."/>
            <person name="Hugenberg-Cox A.N."/>
            <person name="Hill J.T.E."/>
            <person name="Albert C.M."/>
            <person name="Tuohy J.M."/>
        </authorList>
    </citation>
    <scope>NUCLEOTIDE SEQUENCE</scope>
    <source>
        <strain evidence="2">KR-87</strain>
        <plasmid evidence="2">pDson02</plasmid>
    </source>
</reference>
<evidence type="ECO:0000259" key="1">
    <source>
        <dbReference type="SMART" id="SM01043"/>
    </source>
</evidence>
<organism evidence="2">
    <name type="scientific">Deinococcus sonorensis KR-87</name>
    <dbReference type="NCBI Taxonomy" id="694439"/>
    <lineage>
        <taxon>Bacteria</taxon>
        <taxon>Thermotogati</taxon>
        <taxon>Deinococcota</taxon>
        <taxon>Deinococci</taxon>
        <taxon>Deinococcales</taxon>
        <taxon>Deinococcaceae</taxon>
        <taxon>Deinococcus</taxon>
    </lineage>
</organism>
<dbReference type="InterPro" id="IPR051677">
    <property type="entry name" value="AfsR-DnrI-RedD_regulator"/>
</dbReference>
<protein>
    <submittedName>
        <fullName evidence="2">BTAD domain-containing putative transcriptional regulator</fullName>
    </submittedName>
</protein>
<dbReference type="InterPro" id="IPR027417">
    <property type="entry name" value="P-loop_NTPase"/>
</dbReference>
<dbReference type="Pfam" id="PF13191">
    <property type="entry name" value="AAA_16"/>
    <property type="match status" value="1"/>
</dbReference>
<sequence length="679" mass="74408">MSLPTWQLDLFGQPGLRGPDGQDLRADRKSVALLAYLALEGPTSRSRMAGLLWPDTLEGTARNNLVHKLRRLQARIGAELVQAGETLTLRGDVQVDVVTVLHDRQHRRHGAILNVTGVLLGGLDFDDLPDFQDWLLAWRERLDTYRWEAFDHELTRLDEAGEYEEAAALASRWVDLDPLSEDAARRSMRHHYLAGNPEAALRTYTRLRQTLGRELEAEPQALTEELAREIRRGGRLPASGTAPARPQLPLGVVRPPALIGREDAWHRMEAAWQAGQLIYLSGAPGAGKTRLALDFARSKGKTLRLEHRPGDETVPYSSSARWNREMLRHAPHVTLTPFQRRELSRILPEFRDGDVPPLSGAEDKVAFYEALSQVADLALADVTAVVSDDIQYDDDASQESGRYYAARAATGAAAATQPRVLLTFRQGELSAQAHAVMAGLVDSGLAVLIELQPLGVPEVQALLDSLRLPFAPSLAAALYRYAGGNPLFVLETVKFLIEEGRLEEGLPERLLPPGRTGSVLERRLARLSPAALNAARAAGVLRGDFTLELVAAVLGAPLLDTAGAWEELEAAQVMAGERFSHDLLYEAVWQGTPETVRRLLHRSAARVLAGHGGHPQRVAEHWRDGGQLQEAGVWFERAAQAALRPQEAELCLRNAAAAYEAAGQPEAVQRLSARHSPGG</sequence>
<dbReference type="InterPro" id="IPR041664">
    <property type="entry name" value="AAA_16"/>
</dbReference>
<dbReference type="InterPro" id="IPR005158">
    <property type="entry name" value="BTAD"/>
</dbReference>